<dbReference type="PANTHER" id="PTHR35936:SF25">
    <property type="entry name" value="ABC TRANSPORTER SUBSTRATE-BINDING PROTEIN"/>
    <property type="match status" value="1"/>
</dbReference>
<dbReference type="PANTHER" id="PTHR35936">
    <property type="entry name" value="MEMBRANE-BOUND LYTIC MUREIN TRANSGLYCOSYLASE F"/>
    <property type="match status" value="1"/>
</dbReference>
<dbReference type="OrthoDB" id="5456414at2"/>
<dbReference type="Proteomes" id="UP000438699">
    <property type="component" value="Unassembled WGS sequence"/>
</dbReference>
<feature type="domain" description="Solute-binding protein family 3/N-terminal" evidence="3">
    <location>
        <begin position="35"/>
        <end position="249"/>
    </location>
</feature>
<proteinExistence type="predicted"/>
<feature type="chain" id="PRO_5026889452" evidence="2">
    <location>
        <begin position="28"/>
        <end position="250"/>
    </location>
</feature>
<evidence type="ECO:0000256" key="1">
    <source>
        <dbReference type="ARBA" id="ARBA00022729"/>
    </source>
</evidence>
<evidence type="ECO:0000259" key="3">
    <source>
        <dbReference type="Pfam" id="PF00497"/>
    </source>
</evidence>
<dbReference type="InterPro" id="IPR001638">
    <property type="entry name" value="Solute-binding_3/MltF_N"/>
</dbReference>
<comment type="caution">
    <text evidence="4">The sequence shown here is derived from an EMBL/GenBank/DDBJ whole genome shotgun (WGS) entry which is preliminary data.</text>
</comment>
<reference evidence="4 5" key="1">
    <citation type="journal article" date="2017" name="Int. J. Syst. Evol. Microbiol.">
        <title>Desulfovibrio senegalensis sp. nov., a mesophilic sulfate reducer isolated from marine sediment.</title>
        <authorList>
            <person name="Thioye A."/>
            <person name="Gam Z.B.A."/>
            <person name="Mbengue M."/>
            <person name="Cayol J.L."/>
            <person name="Joseph-Bartoli M."/>
            <person name="Toure-Kane C."/>
            <person name="Labat M."/>
        </authorList>
    </citation>
    <scope>NUCLEOTIDE SEQUENCE [LARGE SCALE GENOMIC DNA]</scope>
    <source>
        <strain evidence="4 5">DSM 101509</strain>
    </source>
</reference>
<evidence type="ECO:0000313" key="4">
    <source>
        <dbReference type="EMBL" id="KAB1441600.1"/>
    </source>
</evidence>
<protein>
    <submittedName>
        <fullName evidence="4">Amino acid ABC transporter substrate-binding protein</fullName>
    </submittedName>
</protein>
<dbReference type="Pfam" id="PF00497">
    <property type="entry name" value="SBP_bac_3"/>
    <property type="match status" value="1"/>
</dbReference>
<dbReference type="EMBL" id="WAIE01000003">
    <property type="protein sequence ID" value="KAB1441600.1"/>
    <property type="molecule type" value="Genomic_DNA"/>
</dbReference>
<keyword evidence="1 2" id="KW-0732">Signal</keyword>
<dbReference type="AlphaFoldDB" id="A0A6N6N1H4"/>
<feature type="signal peptide" evidence="2">
    <location>
        <begin position="1"/>
        <end position="27"/>
    </location>
</feature>
<gene>
    <name evidence="4" type="ORF">F8A88_08325</name>
</gene>
<dbReference type="Gene3D" id="3.40.190.10">
    <property type="entry name" value="Periplasmic binding protein-like II"/>
    <property type="match status" value="2"/>
</dbReference>
<accession>A0A6N6N1H4</accession>
<keyword evidence="5" id="KW-1185">Reference proteome</keyword>
<evidence type="ECO:0000313" key="5">
    <source>
        <dbReference type="Proteomes" id="UP000438699"/>
    </source>
</evidence>
<dbReference type="RefSeq" id="WP_151150693.1">
    <property type="nucleotide sequence ID" value="NZ_WAIE01000003.1"/>
</dbReference>
<sequence length="250" mass="28705">MCKIKSLIIAISLVAVGLLLKPTPVSAAPLRLFCGDWTPYSSSNTKEPGITVEIVLAAFAAAGVETVLDFAPWPRCEEMIREGMDVAVFPYVQTPTRKRFARFSVPMLTERTYLYFIKRNLFEFDFTDYAALREYRVGTLNGFVHRELFEQNQVPALVVKNNTVGLKMLLKNRLDLFPMNDLVARHEIHTNFPEQSHLFRRSKTPLYEVSLHVMVSRENPRADRILSLFAKGMRTIRSKGTMARILKRYE</sequence>
<organism evidence="4 5">
    <name type="scientific">Pseudodesulfovibrio senegalensis</name>
    <dbReference type="NCBI Taxonomy" id="1721087"/>
    <lineage>
        <taxon>Bacteria</taxon>
        <taxon>Pseudomonadati</taxon>
        <taxon>Thermodesulfobacteriota</taxon>
        <taxon>Desulfovibrionia</taxon>
        <taxon>Desulfovibrionales</taxon>
        <taxon>Desulfovibrionaceae</taxon>
    </lineage>
</organism>
<evidence type="ECO:0000256" key="2">
    <source>
        <dbReference type="SAM" id="SignalP"/>
    </source>
</evidence>
<dbReference type="SUPFAM" id="SSF53850">
    <property type="entry name" value="Periplasmic binding protein-like II"/>
    <property type="match status" value="1"/>
</dbReference>
<name>A0A6N6N1H4_9BACT</name>